<gene>
    <name evidence="3" type="ORF">CHGG_10126</name>
</gene>
<dbReference type="RefSeq" id="XP_001228053.1">
    <property type="nucleotide sequence ID" value="XM_001228052.1"/>
</dbReference>
<dbReference type="Gene3D" id="4.10.240.10">
    <property type="entry name" value="Zn(2)-C6 fungal-type DNA-binding domain"/>
    <property type="match status" value="1"/>
</dbReference>
<sequence>MPRQNLTPNACNACKSRKIKCDGQQPCDKCALRKAACQYEARDARTKSELKAALNSLLSEREAGLSIIWDLVGHDQQRWEVIAARLQEDATAAGPSTSTSTSVARGEGIGSAARAANAGGAGGAATAGRVAGPGPVLVGKGKGKAVATTLGHLGRSATPVARSSGPSLLSGALHRSVLLGRPPPRVL</sequence>
<dbReference type="Pfam" id="PF00172">
    <property type="entry name" value="Zn_clus"/>
    <property type="match status" value="1"/>
</dbReference>
<dbReference type="GO" id="GO:0000981">
    <property type="term" value="F:DNA-binding transcription factor activity, RNA polymerase II-specific"/>
    <property type="evidence" value="ECO:0007669"/>
    <property type="project" value="InterPro"/>
</dbReference>
<dbReference type="InterPro" id="IPR036864">
    <property type="entry name" value="Zn2-C6_fun-type_DNA-bd_sf"/>
</dbReference>
<evidence type="ECO:0000313" key="3">
    <source>
        <dbReference type="EMBL" id="EAQ83722.1"/>
    </source>
</evidence>
<dbReference type="CDD" id="cd00067">
    <property type="entry name" value="GAL4"/>
    <property type="match status" value="1"/>
</dbReference>
<dbReference type="PROSITE" id="PS00463">
    <property type="entry name" value="ZN2_CY6_FUNGAL_1"/>
    <property type="match status" value="1"/>
</dbReference>
<dbReference type="EMBL" id="CH408035">
    <property type="protein sequence ID" value="EAQ83722.1"/>
    <property type="molecule type" value="Genomic_DNA"/>
</dbReference>
<reference evidence="4" key="1">
    <citation type="journal article" date="2015" name="Genome Announc.">
        <title>Draft genome sequence of the cellulolytic fungus Chaetomium globosum.</title>
        <authorList>
            <person name="Cuomo C.A."/>
            <person name="Untereiner W.A."/>
            <person name="Ma L.-J."/>
            <person name="Grabherr M."/>
            <person name="Birren B.W."/>
        </authorList>
    </citation>
    <scope>NUCLEOTIDE SEQUENCE [LARGE SCALE GENOMIC DNA]</scope>
    <source>
        <strain evidence="4">ATCC 6205 / CBS 148.51 / DSM 1962 / NBRC 6347 / NRRL 1970</strain>
    </source>
</reference>
<dbReference type="InterPro" id="IPR053187">
    <property type="entry name" value="Notoamide_regulator"/>
</dbReference>
<dbReference type="GO" id="GO:0008270">
    <property type="term" value="F:zinc ion binding"/>
    <property type="evidence" value="ECO:0007669"/>
    <property type="project" value="InterPro"/>
</dbReference>
<dbReference type="VEuPathDB" id="FungiDB:CHGG_10126"/>
<evidence type="ECO:0000313" key="4">
    <source>
        <dbReference type="Proteomes" id="UP000001056"/>
    </source>
</evidence>
<dbReference type="Proteomes" id="UP000001056">
    <property type="component" value="Unassembled WGS sequence"/>
</dbReference>
<keyword evidence="1" id="KW-0539">Nucleus</keyword>
<dbReference type="PROSITE" id="PS50048">
    <property type="entry name" value="ZN2_CY6_FUNGAL_2"/>
    <property type="match status" value="1"/>
</dbReference>
<dbReference type="GeneID" id="4396729"/>
<evidence type="ECO:0000256" key="1">
    <source>
        <dbReference type="ARBA" id="ARBA00023242"/>
    </source>
</evidence>
<dbReference type="AlphaFoldDB" id="Q2GPH8"/>
<accession>Q2GPH8</accession>
<proteinExistence type="predicted"/>
<dbReference type="SUPFAM" id="SSF57701">
    <property type="entry name" value="Zn2/Cys6 DNA-binding domain"/>
    <property type="match status" value="1"/>
</dbReference>
<keyword evidence="4" id="KW-1185">Reference proteome</keyword>
<dbReference type="InterPro" id="IPR001138">
    <property type="entry name" value="Zn2Cys6_DnaBD"/>
</dbReference>
<feature type="domain" description="Zn(2)-C6 fungal-type" evidence="2">
    <location>
        <begin position="10"/>
        <end position="39"/>
    </location>
</feature>
<evidence type="ECO:0000259" key="2">
    <source>
        <dbReference type="PROSITE" id="PS50048"/>
    </source>
</evidence>
<dbReference type="PANTHER" id="PTHR47256:SF1">
    <property type="entry name" value="ZN(II)2CYS6 TRANSCRIPTION FACTOR (EUROFUNG)"/>
    <property type="match status" value="1"/>
</dbReference>
<dbReference type="InParanoid" id="Q2GPH8"/>
<dbReference type="OrthoDB" id="2943660at2759"/>
<dbReference type="HOGENOM" id="CLU_1447517_0_0_1"/>
<name>Q2GPH8_CHAGB</name>
<dbReference type="PANTHER" id="PTHR47256">
    <property type="entry name" value="ZN(II)2CYS6 TRANSCRIPTION FACTOR (EUROFUNG)-RELATED"/>
    <property type="match status" value="1"/>
</dbReference>
<organism evidence="3 4">
    <name type="scientific">Chaetomium globosum (strain ATCC 6205 / CBS 148.51 / DSM 1962 / NBRC 6347 / NRRL 1970)</name>
    <name type="common">Soil fungus</name>
    <dbReference type="NCBI Taxonomy" id="306901"/>
    <lineage>
        <taxon>Eukaryota</taxon>
        <taxon>Fungi</taxon>
        <taxon>Dikarya</taxon>
        <taxon>Ascomycota</taxon>
        <taxon>Pezizomycotina</taxon>
        <taxon>Sordariomycetes</taxon>
        <taxon>Sordariomycetidae</taxon>
        <taxon>Sordariales</taxon>
        <taxon>Chaetomiaceae</taxon>
        <taxon>Chaetomium</taxon>
    </lineage>
</organism>
<dbReference type="SMART" id="SM00066">
    <property type="entry name" value="GAL4"/>
    <property type="match status" value="1"/>
</dbReference>
<protein>
    <recommendedName>
        <fullName evidence="2">Zn(2)-C6 fungal-type domain-containing protein</fullName>
    </recommendedName>
</protein>